<comment type="caution">
    <text evidence="11">The sequence shown here is derived from an EMBL/GenBank/DDBJ whole genome shotgun (WGS) entry which is preliminary data.</text>
</comment>
<evidence type="ECO:0000256" key="9">
    <source>
        <dbReference type="SAM" id="Phobius"/>
    </source>
</evidence>
<evidence type="ECO:0000256" key="8">
    <source>
        <dbReference type="SAM" id="MobiDB-lite"/>
    </source>
</evidence>
<reference evidence="11 12" key="1">
    <citation type="journal article" date="2017" name="Curr. Biol.">
        <title>Genome architecture and evolution of a unichromosomal asexual nematode.</title>
        <authorList>
            <person name="Fradin H."/>
            <person name="Zegar C."/>
            <person name="Gutwein M."/>
            <person name="Lucas J."/>
            <person name="Kovtun M."/>
            <person name="Corcoran D."/>
            <person name="Baugh L.R."/>
            <person name="Kiontke K."/>
            <person name="Gunsalus K."/>
            <person name="Fitch D.H."/>
            <person name="Piano F."/>
        </authorList>
    </citation>
    <scope>NUCLEOTIDE SEQUENCE [LARGE SCALE GENOMIC DNA]</scope>
    <source>
        <strain evidence="11">PF1309</strain>
    </source>
</reference>
<dbReference type="GO" id="GO:0000724">
    <property type="term" value="P:double-strand break repair via homologous recombination"/>
    <property type="evidence" value="ECO:0007669"/>
    <property type="project" value="TreeGrafter"/>
</dbReference>
<dbReference type="PANTHER" id="PTHR13710">
    <property type="entry name" value="DNA HELICASE RECQ FAMILY MEMBER"/>
    <property type="match status" value="1"/>
</dbReference>
<dbReference type="GO" id="GO:0005694">
    <property type="term" value="C:chromosome"/>
    <property type="evidence" value="ECO:0007669"/>
    <property type="project" value="TreeGrafter"/>
</dbReference>
<dbReference type="GO" id="GO:0043138">
    <property type="term" value="F:3'-5' DNA helicase activity"/>
    <property type="evidence" value="ECO:0007669"/>
    <property type="project" value="UniProtKB-EC"/>
</dbReference>
<dbReference type="InterPro" id="IPR022559">
    <property type="entry name" value="SUP-1-like"/>
</dbReference>
<dbReference type="Pfam" id="PF00271">
    <property type="entry name" value="Helicase_C"/>
    <property type="match status" value="1"/>
</dbReference>
<keyword evidence="3" id="KW-0413">Isomerase</keyword>
<dbReference type="EC" id="5.6.2.4" evidence="6"/>
<evidence type="ECO:0000256" key="5">
    <source>
        <dbReference type="ARBA" id="ARBA00034617"/>
    </source>
</evidence>
<dbReference type="EMBL" id="LIAE01008593">
    <property type="protein sequence ID" value="PAV73444.1"/>
    <property type="molecule type" value="Genomic_DNA"/>
</dbReference>
<keyword evidence="2" id="KW-0238">DNA-binding</keyword>
<evidence type="ECO:0000313" key="11">
    <source>
        <dbReference type="EMBL" id="PAV73444.1"/>
    </source>
</evidence>
<feature type="compositionally biased region" description="Low complexity" evidence="8">
    <location>
        <begin position="321"/>
        <end position="337"/>
    </location>
</feature>
<dbReference type="AlphaFoldDB" id="A0A2A2KHH3"/>
<evidence type="ECO:0000313" key="12">
    <source>
        <dbReference type="Proteomes" id="UP000218231"/>
    </source>
</evidence>
<dbReference type="GO" id="GO:0009378">
    <property type="term" value="F:four-way junction helicase activity"/>
    <property type="evidence" value="ECO:0007669"/>
    <property type="project" value="TreeGrafter"/>
</dbReference>
<dbReference type="GO" id="GO:0005634">
    <property type="term" value="C:nucleus"/>
    <property type="evidence" value="ECO:0007669"/>
    <property type="project" value="TreeGrafter"/>
</dbReference>
<dbReference type="GO" id="GO:0003677">
    <property type="term" value="F:DNA binding"/>
    <property type="evidence" value="ECO:0007669"/>
    <property type="project" value="UniProtKB-KW"/>
</dbReference>
<evidence type="ECO:0000256" key="4">
    <source>
        <dbReference type="ARBA" id="ARBA00023242"/>
    </source>
</evidence>
<keyword evidence="9" id="KW-0472">Membrane</keyword>
<keyword evidence="9" id="KW-0812">Transmembrane</keyword>
<dbReference type="PANTHER" id="PTHR13710:SF153">
    <property type="entry name" value="RECQ-LIKE DNA HELICASE BLM"/>
    <property type="match status" value="1"/>
</dbReference>
<comment type="similarity">
    <text evidence="1">Belongs to the helicase family. RecQ subfamily.</text>
</comment>
<dbReference type="InterPro" id="IPR027417">
    <property type="entry name" value="P-loop_NTPase"/>
</dbReference>
<dbReference type="STRING" id="2018661.A0A2A2KHH3"/>
<keyword evidence="9" id="KW-1133">Transmembrane helix</keyword>
<dbReference type="PROSITE" id="PS51194">
    <property type="entry name" value="HELICASE_CTER"/>
    <property type="match status" value="1"/>
</dbReference>
<accession>A0A2A2KHH3</accession>
<evidence type="ECO:0000256" key="3">
    <source>
        <dbReference type="ARBA" id="ARBA00023235"/>
    </source>
</evidence>
<evidence type="ECO:0000256" key="1">
    <source>
        <dbReference type="ARBA" id="ARBA00005446"/>
    </source>
</evidence>
<dbReference type="Pfam" id="PF10853">
    <property type="entry name" value="DUF2650"/>
    <property type="match status" value="1"/>
</dbReference>
<feature type="region of interest" description="Disordered" evidence="8">
    <location>
        <begin position="318"/>
        <end position="337"/>
    </location>
</feature>
<name>A0A2A2KHH3_9BILA</name>
<proteinExistence type="inferred from homology"/>
<dbReference type="SUPFAM" id="SSF52540">
    <property type="entry name" value="P-loop containing nucleoside triphosphate hydrolases"/>
    <property type="match status" value="1"/>
</dbReference>
<evidence type="ECO:0000259" key="10">
    <source>
        <dbReference type="PROSITE" id="PS51194"/>
    </source>
</evidence>
<evidence type="ECO:0000256" key="7">
    <source>
        <dbReference type="ARBA" id="ARBA00044542"/>
    </source>
</evidence>
<dbReference type="CDD" id="cd18794">
    <property type="entry name" value="SF2_C_RecQ"/>
    <property type="match status" value="1"/>
</dbReference>
<organism evidence="11 12">
    <name type="scientific">Diploscapter pachys</name>
    <dbReference type="NCBI Taxonomy" id="2018661"/>
    <lineage>
        <taxon>Eukaryota</taxon>
        <taxon>Metazoa</taxon>
        <taxon>Ecdysozoa</taxon>
        <taxon>Nematoda</taxon>
        <taxon>Chromadorea</taxon>
        <taxon>Rhabditida</taxon>
        <taxon>Rhabditina</taxon>
        <taxon>Rhabditomorpha</taxon>
        <taxon>Rhabditoidea</taxon>
        <taxon>Rhabditidae</taxon>
        <taxon>Diploscapter</taxon>
    </lineage>
</organism>
<feature type="transmembrane region" description="Helical" evidence="9">
    <location>
        <begin position="288"/>
        <end position="307"/>
    </location>
</feature>
<dbReference type="SMART" id="SM00490">
    <property type="entry name" value="HELICc"/>
    <property type="match status" value="1"/>
</dbReference>
<gene>
    <name evidence="11" type="ORF">WR25_15904</name>
</gene>
<dbReference type="GO" id="GO:0005737">
    <property type="term" value="C:cytoplasm"/>
    <property type="evidence" value="ECO:0007669"/>
    <property type="project" value="TreeGrafter"/>
</dbReference>
<feature type="domain" description="Helicase C-terminal" evidence="10">
    <location>
        <begin position="41"/>
        <end position="188"/>
    </location>
</feature>
<sequence length="368" mass="42292">MLILRKKAKYKIFISSFVRSNLKYEVIQRKVNILQDVMKKMMKQFGDKTAGIIYCLSRKNCETTARTLRGWNFKVDVYHAGLSDGFRTVVQRQWQANEVNVIRATIAFGMGIDKPDVRYVIHIALPKSIEGYYQETDRVGRDRVPFYCPLLYNYSDIIQLRKMIEGDGGVHVRAAVRGPCRVGDDGLCRIDPKGQRRRSGQNYFQGISMFLKMVFTFMVLAAHTMKADASEEEEEEFDIFKLRTSSFGCPLMILDDPCPEENLLYYFSCCGEIEDERYCCFKLQDWELVLILPVTCVALIIIVRIFYLRCFHGSHKRTTKLPSNLPSSSSPRALSTLSPSNSASLDFENANSLMLLPIRELHHHSSKL</sequence>
<evidence type="ECO:0000256" key="2">
    <source>
        <dbReference type="ARBA" id="ARBA00023125"/>
    </source>
</evidence>
<keyword evidence="4" id="KW-0539">Nucleus</keyword>
<evidence type="ECO:0000256" key="6">
    <source>
        <dbReference type="ARBA" id="ARBA00034808"/>
    </source>
</evidence>
<feature type="transmembrane region" description="Helical" evidence="9">
    <location>
        <begin position="203"/>
        <end position="222"/>
    </location>
</feature>
<dbReference type="Gene3D" id="3.40.50.300">
    <property type="entry name" value="P-loop containing nucleotide triphosphate hydrolases"/>
    <property type="match status" value="1"/>
</dbReference>
<dbReference type="Proteomes" id="UP000218231">
    <property type="component" value="Unassembled WGS sequence"/>
</dbReference>
<keyword evidence="12" id="KW-1185">Reference proteome</keyword>
<protein>
    <recommendedName>
        <fullName evidence="6">DNA 3'-5' helicase</fullName>
        <ecNumber evidence="6">5.6.2.4</ecNumber>
    </recommendedName>
    <alternativeName>
        <fullName evidence="7">DNA 3'-5' helicase BLM</fullName>
    </alternativeName>
</protein>
<dbReference type="OrthoDB" id="10261556at2759"/>
<dbReference type="InterPro" id="IPR001650">
    <property type="entry name" value="Helicase_C-like"/>
</dbReference>
<comment type="catalytic activity">
    <reaction evidence="5">
        <text>Couples ATP hydrolysis with the unwinding of duplex DNA by translocating in the 3'-5' direction.</text>
        <dbReference type="EC" id="5.6.2.4"/>
    </reaction>
</comment>